<organism evidence="2 3">
    <name type="scientific">Polaromonas aquatica</name>
    <dbReference type="NCBI Taxonomy" id="332657"/>
    <lineage>
        <taxon>Bacteria</taxon>
        <taxon>Pseudomonadati</taxon>
        <taxon>Pseudomonadota</taxon>
        <taxon>Betaproteobacteria</taxon>
        <taxon>Burkholderiales</taxon>
        <taxon>Comamonadaceae</taxon>
        <taxon>Polaromonas</taxon>
    </lineage>
</organism>
<keyword evidence="1" id="KW-1133">Transmembrane helix</keyword>
<reference evidence="3" key="1">
    <citation type="journal article" date="2019" name="Int. J. Syst. Evol. Microbiol.">
        <title>The Global Catalogue of Microorganisms (GCM) 10K type strain sequencing project: providing services to taxonomists for standard genome sequencing and annotation.</title>
        <authorList>
            <consortium name="The Broad Institute Genomics Platform"/>
            <consortium name="The Broad Institute Genome Sequencing Center for Infectious Disease"/>
            <person name="Wu L."/>
            <person name="Ma J."/>
        </authorList>
    </citation>
    <scope>NUCLEOTIDE SEQUENCE [LARGE SCALE GENOMIC DNA]</scope>
    <source>
        <strain evidence="3">CCUG 39402</strain>
    </source>
</reference>
<dbReference type="Pfam" id="PF06912">
    <property type="entry name" value="DUF1275"/>
    <property type="match status" value="1"/>
</dbReference>
<dbReference type="InterPro" id="IPR010699">
    <property type="entry name" value="DUF1275"/>
</dbReference>
<feature type="transmembrane region" description="Helical" evidence="1">
    <location>
        <begin position="193"/>
        <end position="213"/>
    </location>
</feature>
<dbReference type="RefSeq" id="WP_371438469.1">
    <property type="nucleotide sequence ID" value="NZ_JBHSRS010000018.1"/>
</dbReference>
<feature type="transmembrane region" description="Helical" evidence="1">
    <location>
        <begin position="98"/>
        <end position="119"/>
    </location>
</feature>
<keyword evidence="3" id="KW-1185">Reference proteome</keyword>
<dbReference type="PANTHER" id="PTHR37314">
    <property type="entry name" value="SLR0142 PROTEIN"/>
    <property type="match status" value="1"/>
</dbReference>
<comment type="caution">
    <text evidence="2">The sequence shown here is derived from an EMBL/GenBank/DDBJ whole genome shotgun (WGS) entry which is preliminary data.</text>
</comment>
<name>A0ABW1TYV8_9BURK</name>
<evidence type="ECO:0000256" key="1">
    <source>
        <dbReference type="SAM" id="Phobius"/>
    </source>
</evidence>
<protein>
    <submittedName>
        <fullName evidence="2">YoaK family protein</fullName>
    </submittedName>
</protein>
<feature type="transmembrane region" description="Helical" evidence="1">
    <location>
        <begin position="125"/>
        <end position="145"/>
    </location>
</feature>
<evidence type="ECO:0000313" key="2">
    <source>
        <dbReference type="EMBL" id="MFC6281933.1"/>
    </source>
</evidence>
<dbReference type="PANTHER" id="PTHR37314:SF4">
    <property type="entry name" value="UPF0700 TRANSMEMBRANE PROTEIN YOAK"/>
    <property type="match status" value="1"/>
</dbReference>
<accession>A0ABW1TYV8</accession>
<keyword evidence="1" id="KW-0472">Membrane</keyword>
<evidence type="ECO:0000313" key="3">
    <source>
        <dbReference type="Proteomes" id="UP001596270"/>
    </source>
</evidence>
<dbReference type="EMBL" id="JBHSRS010000018">
    <property type="protein sequence ID" value="MFC6281933.1"/>
    <property type="molecule type" value="Genomic_DNA"/>
</dbReference>
<feature type="transmembrane region" description="Helical" evidence="1">
    <location>
        <begin position="219"/>
        <end position="238"/>
    </location>
</feature>
<proteinExistence type="predicted"/>
<sequence length="256" mass="27782">MRRLRHITGQHRTASTNRLLGGMLAFNAGAINAGGFLLVSMYTSHMTGFASMLADNLVLGNMKLVLGAAGALLAFTAGAAVTAVLVNWSRHNWLRSEYALPLLVEAILLLVFGLMGATLGHQTPFAVPLTVLVLAFTMGLQNALVSKISSSQIRTTHMTGVITDLGIELGKLFYWNRTERPPESRVRANRIKLRLFATLLGMFVTGGLVGAVGFKYIGFIWVVPLAIGLLALSVPPLFSDWRRTLRRKARAARLPS</sequence>
<dbReference type="Proteomes" id="UP001596270">
    <property type="component" value="Unassembled WGS sequence"/>
</dbReference>
<gene>
    <name evidence="2" type="ORF">ACFQND_11875</name>
</gene>
<feature type="transmembrane region" description="Helical" evidence="1">
    <location>
        <begin position="64"/>
        <end position="86"/>
    </location>
</feature>
<keyword evidence="1" id="KW-0812">Transmembrane</keyword>
<feature type="transmembrane region" description="Helical" evidence="1">
    <location>
        <begin position="20"/>
        <end position="44"/>
    </location>
</feature>